<sequence>MTTSDLVRRSRLVAAVSALTAAAAGYAAGQHRAWFAVPVVLAVLHAVLFRRLSGSSRWGSVGFRTGRWRARPALVVPRPQVPYGSAMILASALVAVEVTRLGPAMPIAVVAAFGVFGRSALLLTPDGIRLGSLRRRPVRWDDIDTERLHWLPALVIPVISPDPAAERGTAPAPPADDPLSTRGLAYDTNVNALLTPGPVTPAPAPGARIEVNVRGIATDHGLIARAIAYYVTHPAARADIGTPSGSDALVADGA</sequence>
<reference evidence="3" key="1">
    <citation type="journal article" date="2019" name="Int. J. Syst. Evol. Microbiol.">
        <title>The Global Catalogue of Microorganisms (GCM) 10K type strain sequencing project: providing services to taxonomists for standard genome sequencing and annotation.</title>
        <authorList>
            <consortium name="The Broad Institute Genomics Platform"/>
            <consortium name="The Broad Institute Genome Sequencing Center for Infectious Disease"/>
            <person name="Wu L."/>
            <person name="Ma J."/>
        </authorList>
    </citation>
    <scope>NUCLEOTIDE SEQUENCE [LARGE SCALE GENOMIC DNA]</scope>
    <source>
        <strain evidence="3">JCM 10425</strain>
    </source>
</reference>
<dbReference type="Proteomes" id="UP001500967">
    <property type="component" value="Unassembled WGS sequence"/>
</dbReference>
<evidence type="ECO:0000313" key="3">
    <source>
        <dbReference type="Proteomes" id="UP001500967"/>
    </source>
</evidence>
<feature type="transmembrane region" description="Helical" evidence="1">
    <location>
        <begin position="81"/>
        <end position="98"/>
    </location>
</feature>
<gene>
    <name evidence="2" type="ORF">GCM10009539_73330</name>
</gene>
<keyword evidence="1" id="KW-0812">Transmembrane</keyword>
<accession>A0ABP3EUG5</accession>
<dbReference type="EMBL" id="BAAAGX010000033">
    <property type="protein sequence ID" value="GAA0274924.1"/>
    <property type="molecule type" value="Genomic_DNA"/>
</dbReference>
<evidence type="ECO:0000313" key="2">
    <source>
        <dbReference type="EMBL" id="GAA0274924.1"/>
    </source>
</evidence>
<evidence type="ECO:0000256" key="1">
    <source>
        <dbReference type="SAM" id="Phobius"/>
    </source>
</evidence>
<organism evidence="2 3">
    <name type="scientific">Cryptosporangium japonicum</name>
    <dbReference type="NCBI Taxonomy" id="80872"/>
    <lineage>
        <taxon>Bacteria</taxon>
        <taxon>Bacillati</taxon>
        <taxon>Actinomycetota</taxon>
        <taxon>Actinomycetes</taxon>
        <taxon>Cryptosporangiales</taxon>
        <taxon>Cryptosporangiaceae</taxon>
        <taxon>Cryptosporangium</taxon>
    </lineage>
</organism>
<keyword evidence="1" id="KW-0472">Membrane</keyword>
<comment type="caution">
    <text evidence="2">The sequence shown here is derived from an EMBL/GenBank/DDBJ whole genome shotgun (WGS) entry which is preliminary data.</text>
</comment>
<evidence type="ECO:0008006" key="4">
    <source>
        <dbReference type="Google" id="ProtNLM"/>
    </source>
</evidence>
<dbReference type="RefSeq" id="WP_344653534.1">
    <property type="nucleotide sequence ID" value="NZ_BAAAGX010000033.1"/>
</dbReference>
<feature type="transmembrane region" description="Helical" evidence="1">
    <location>
        <begin position="33"/>
        <end position="49"/>
    </location>
</feature>
<keyword evidence="3" id="KW-1185">Reference proteome</keyword>
<feature type="transmembrane region" description="Helical" evidence="1">
    <location>
        <begin position="104"/>
        <end position="124"/>
    </location>
</feature>
<protein>
    <recommendedName>
        <fullName evidence="4">PH domain-containing protein</fullName>
    </recommendedName>
</protein>
<name>A0ABP3EUG5_9ACTN</name>
<proteinExistence type="predicted"/>
<keyword evidence="1" id="KW-1133">Transmembrane helix</keyword>